<keyword evidence="4" id="KW-1185">Reference proteome</keyword>
<proteinExistence type="predicted"/>
<evidence type="ECO:0000313" key="4">
    <source>
        <dbReference type="Proteomes" id="UP000694395"/>
    </source>
</evidence>
<gene>
    <name evidence="3" type="primary">mipol1</name>
</gene>
<evidence type="ECO:0000256" key="1">
    <source>
        <dbReference type="SAM" id="Coils"/>
    </source>
</evidence>
<dbReference type="PANTHER" id="PTHR22089:SF2">
    <property type="entry name" value="MIRROR-IMAGE POLYDACTYLY GENE 1 PROTEIN"/>
    <property type="match status" value="1"/>
</dbReference>
<feature type="region of interest" description="Disordered" evidence="2">
    <location>
        <begin position="509"/>
        <end position="576"/>
    </location>
</feature>
<feature type="compositionally biased region" description="Polar residues" evidence="2">
    <location>
        <begin position="435"/>
        <end position="452"/>
    </location>
</feature>
<feature type="coiled-coil region" evidence="1">
    <location>
        <begin position="253"/>
        <end position="287"/>
    </location>
</feature>
<feature type="compositionally biased region" description="Basic and acidic residues" evidence="2">
    <location>
        <begin position="154"/>
        <end position="163"/>
    </location>
</feature>
<feature type="region of interest" description="Disordered" evidence="2">
    <location>
        <begin position="107"/>
        <end position="136"/>
    </location>
</feature>
<name>A0A8C7TID1_ONCMY</name>
<feature type="coiled-coil region" evidence="1">
    <location>
        <begin position="332"/>
        <end position="359"/>
    </location>
</feature>
<evidence type="ECO:0000256" key="2">
    <source>
        <dbReference type="SAM" id="MobiDB-lite"/>
    </source>
</evidence>
<reference evidence="3" key="1">
    <citation type="submission" date="2020-07" db="EMBL/GenBank/DDBJ databases">
        <title>A long reads based de novo assembly of the rainbow trout Arlee double haploid line genome.</title>
        <authorList>
            <person name="Gao G."/>
            <person name="Palti Y."/>
        </authorList>
    </citation>
    <scope>NUCLEOTIDE SEQUENCE [LARGE SCALE GENOMIC DNA]</scope>
</reference>
<dbReference type="PANTHER" id="PTHR22089">
    <property type="entry name" value="MIRROR-IMAGE POLYDACTYLY GENE 1 PROTEIN"/>
    <property type="match status" value="1"/>
</dbReference>
<sequence length="600" mass="68480">MFMNDLVELIIDCSLVDNSYTITKFHLDCKLPQSTETTVSTVAVCYQLRKYLNRFLLAQINWSLVTFLILWESCFSESEEERSLSWTHSKELKDSLVDMYKANPKVNEELKQRLPSPVRHQRSETTLPQLGSTDLGAILGTTSNQLVLEVPDKDWPQEEESRSSRSPSPQAHHRAPDTGRRMEEERTSSRSPFTQDGYRSEGHSQGSNGSPPVYRRHLVPPDSSQALQSSIKEDQGNIKVSSSSFDSKKQSLVLDKEKNIAFLLKELDSLRELNKKLQDKLAVKEKELESRLVDAELMQTQLDARACEKAGALVEEIYQAQRDRDQAVMARLRLANEERDEALLRAKRLQQAVADLENINPEESDADLEELLNRVNTADSALGIERSGGVIVDRLQKVRERRRKITAEEMNAVIEERETALARCKRLEQDLLQAREQSQTSANNLRHLTAENNQERSRKCYQEDVEAVQRERDRALEHIQRLEEEIQTLRTYHSLHQAQCELRATSQTEQGASYLSSPSQTLQTKPLQPREAPSGLVSPPHQQPLLAQLQRMASEHQNTQAQLQHSQETAREANEKVQKLERLVEVLRKKVGTGSVRTVI</sequence>
<dbReference type="Proteomes" id="UP000694395">
    <property type="component" value="Chromosome 19"/>
</dbReference>
<keyword evidence="1" id="KW-0175">Coiled coil</keyword>
<feature type="region of interest" description="Disordered" evidence="2">
    <location>
        <begin position="435"/>
        <end position="459"/>
    </location>
</feature>
<dbReference type="Ensembl" id="ENSOMYT00000086742.2">
    <property type="protein sequence ID" value="ENSOMYP00000079600.2"/>
    <property type="gene ID" value="ENSOMYG00000036864.2"/>
</dbReference>
<evidence type="ECO:0000313" key="3">
    <source>
        <dbReference type="Ensembl" id="ENSOMYP00000079600.2"/>
    </source>
</evidence>
<feature type="compositionally biased region" description="Low complexity" evidence="2">
    <location>
        <begin position="539"/>
        <end position="550"/>
    </location>
</feature>
<feature type="region of interest" description="Disordered" evidence="2">
    <location>
        <begin position="154"/>
        <end position="248"/>
    </location>
</feature>
<organism evidence="3 4">
    <name type="scientific">Oncorhynchus mykiss</name>
    <name type="common">Rainbow trout</name>
    <name type="synonym">Salmo gairdneri</name>
    <dbReference type="NCBI Taxonomy" id="8022"/>
    <lineage>
        <taxon>Eukaryota</taxon>
        <taxon>Metazoa</taxon>
        <taxon>Chordata</taxon>
        <taxon>Craniata</taxon>
        <taxon>Vertebrata</taxon>
        <taxon>Euteleostomi</taxon>
        <taxon>Actinopterygii</taxon>
        <taxon>Neopterygii</taxon>
        <taxon>Teleostei</taxon>
        <taxon>Protacanthopterygii</taxon>
        <taxon>Salmoniformes</taxon>
        <taxon>Salmonidae</taxon>
        <taxon>Salmoninae</taxon>
        <taxon>Oncorhynchus</taxon>
    </lineage>
</organism>
<reference evidence="3" key="2">
    <citation type="submission" date="2025-08" db="UniProtKB">
        <authorList>
            <consortium name="Ensembl"/>
        </authorList>
    </citation>
    <scope>IDENTIFICATION</scope>
</reference>
<dbReference type="InterPro" id="IPR026175">
    <property type="entry name" value="MIPOL1"/>
</dbReference>
<feature type="compositionally biased region" description="Polar residues" evidence="2">
    <location>
        <begin position="509"/>
        <end position="526"/>
    </location>
</feature>
<protein>
    <submittedName>
        <fullName evidence="3">Mirror-image polydactyly 1</fullName>
    </submittedName>
</protein>
<feature type="compositionally biased region" description="Polar residues" evidence="2">
    <location>
        <begin position="555"/>
        <end position="567"/>
    </location>
</feature>
<dbReference type="GeneTree" id="ENSGT00390000017800"/>
<accession>A0A8C7TID1</accession>
<reference evidence="3" key="3">
    <citation type="submission" date="2025-09" db="UniProtKB">
        <authorList>
            <consortium name="Ensembl"/>
        </authorList>
    </citation>
    <scope>IDENTIFICATION</scope>
</reference>
<dbReference type="AlphaFoldDB" id="A0A8C7TID1"/>
<feature type="compositionally biased region" description="Basic and acidic residues" evidence="2">
    <location>
        <begin position="174"/>
        <end position="188"/>
    </location>
</feature>